<dbReference type="RefSeq" id="WP_092019546.1">
    <property type="nucleotide sequence ID" value="NZ_FOXH01000019.1"/>
</dbReference>
<feature type="domain" description="Beta-hexosaminidase bacterial type N-terminal" evidence="8">
    <location>
        <begin position="21"/>
        <end position="159"/>
    </location>
</feature>
<dbReference type="Gene3D" id="3.30.379.10">
    <property type="entry name" value="Chitobiase/beta-hexosaminidase domain 2-like"/>
    <property type="match status" value="1"/>
</dbReference>
<evidence type="ECO:0000256" key="3">
    <source>
        <dbReference type="ARBA" id="ARBA00012663"/>
    </source>
</evidence>
<dbReference type="PANTHER" id="PTHR22600">
    <property type="entry name" value="BETA-HEXOSAMINIDASE"/>
    <property type="match status" value="1"/>
</dbReference>
<dbReference type="InterPro" id="IPR026876">
    <property type="entry name" value="Fn3_assoc_repeat"/>
</dbReference>
<evidence type="ECO:0000259" key="7">
    <source>
        <dbReference type="Pfam" id="PF00728"/>
    </source>
</evidence>
<dbReference type="InterPro" id="IPR015883">
    <property type="entry name" value="Glyco_hydro_20_cat"/>
</dbReference>
<reference evidence="9 10" key="1">
    <citation type="submission" date="2016-10" db="EMBL/GenBank/DDBJ databases">
        <authorList>
            <person name="de Groot N.N."/>
        </authorList>
    </citation>
    <scope>NUCLEOTIDE SEQUENCE [LARGE SCALE GENOMIC DNA]</scope>
    <source>
        <strain evidence="10">E92,LMG 26720,CCM 7988</strain>
    </source>
</reference>
<sequence>MKKLLFVFLFSAGNLFAQKDIHIIPEPVSLTRNPGVFSLTPDVRISISATNPDLVRLGRFLSETLEKPTGYKIAVSDEKLIKTKRIIELKIDQTTFKVIGQEEGYSLEVSPQKVTVKAHTPAGIFYGIQSILQLLPKEIEANSPQKVSWKIPGVSISDYPRFGWRGAMLDVSRHFFPKEYVKKFIDQLARYKMNTFHWHLTDDQGWRIEIKSYPRLTSIGAWRVPRVGNWWDREPAQPEEAATYGGFYTQEDIREIVKYAQERNIQILPEIDVPGHSMAILAAYPEFSCEGGTFQVNAGSKFYKETENALCPSNEKVYEFLDKVFEEIAELFPHPYIHMGGDECYRGFWEKSAACQNLMKREHLKSSEELQSYFVKKVEKIIQSKGKKLIGWDEILEGGLAPDATVMSWRGTKGGIEAARQGHKVIMTPSEYVYLDLYQGDPAAEPVTYGMCRLKKSYSFEPVPGGVNEELVLGGQGNLWTESVPNTRHLEYMLYPRLLALSEVYWSQKSNKNWNHFVEKVENHFERLDEAEINYSRSAFDAIIRTLKDENDNIKIDMSTEVEGLDIHYTFDGTNPDSFYPKYQGRALDIPKNATVLKAVTYHNGKRTGKIITLTMQELRDRVGKYQFVTQYVDE</sequence>
<dbReference type="PANTHER" id="PTHR22600:SF57">
    <property type="entry name" value="BETA-N-ACETYLHEXOSAMINIDASE"/>
    <property type="match status" value="1"/>
</dbReference>
<dbReference type="SUPFAM" id="SSF55545">
    <property type="entry name" value="beta-N-acetylhexosaminidase-like domain"/>
    <property type="match status" value="1"/>
</dbReference>
<keyword evidence="10" id="KW-1185">Reference proteome</keyword>
<dbReference type="GO" id="GO:0016020">
    <property type="term" value="C:membrane"/>
    <property type="evidence" value="ECO:0007669"/>
    <property type="project" value="TreeGrafter"/>
</dbReference>
<dbReference type="AlphaFoldDB" id="A0A1I5YKA8"/>
<dbReference type="GO" id="GO:0030203">
    <property type="term" value="P:glycosaminoglycan metabolic process"/>
    <property type="evidence" value="ECO:0007669"/>
    <property type="project" value="TreeGrafter"/>
</dbReference>
<name>A0A1I5YKA8_9BACT</name>
<evidence type="ECO:0000256" key="5">
    <source>
        <dbReference type="ARBA" id="ARBA00023295"/>
    </source>
</evidence>
<organism evidence="9 10">
    <name type="scientific">Pseudarcicella hirudinis</name>
    <dbReference type="NCBI Taxonomy" id="1079859"/>
    <lineage>
        <taxon>Bacteria</taxon>
        <taxon>Pseudomonadati</taxon>
        <taxon>Bacteroidota</taxon>
        <taxon>Cytophagia</taxon>
        <taxon>Cytophagales</taxon>
        <taxon>Flectobacillaceae</taxon>
        <taxon>Pseudarcicella</taxon>
    </lineage>
</organism>
<dbReference type="InterPro" id="IPR015882">
    <property type="entry name" value="HEX_bac_N"/>
</dbReference>
<dbReference type="Pfam" id="PF00728">
    <property type="entry name" value="Glyco_hydro_20"/>
    <property type="match status" value="1"/>
</dbReference>
<dbReference type="PRINTS" id="PR00738">
    <property type="entry name" value="GLHYDRLASE20"/>
</dbReference>
<evidence type="ECO:0000256" key="4">
    <source>
        <dbReference type="ARBA" id="ARBA00022801"/>
    </source>
</evidence>
<dbReference type="OrthoDB" id="9763537at2"/>
<evidence type="ECO:0000313" key="10">
    <source>
        <dbReference type="Proteomes" id="UP000199306"/>
    </source>
</evidence>
<dbReference type="SUPFAM" id="SSF51445">
    <property type="entry name" value="(Trans)glycosidases"/>
    <property type="match status" value="1"/>
</dbReference>
<evidence type="ECO:0000313" key="9">
    <source>
        <dbReference type="EMBL" id="SFQ44580.1"/>
    </source>
</evidence>
<evidence type="ECO:0000256" key="6">
    <source>
        <dbReference type="PIRSR" id="PIRSR625705-1"/>
    </source>
</evidence>
<keyword evidence="4" id="KW-0378">Hydrolase</keyword>
<dbReference type="STRING" id="1079859.SAMN04515674_11963"/>
<dbReference type="GO" id="GO:0004563">
    <property type="term" value="F:beta-N-acetylhexosaminidase activity"/>
    <property type="evidence" value="ECO:0007669"/>
    <property type="project" value="UniProtKB-EC"/>
</dbReference>
<dbReference type="EC" id="3.2.1.52" evidence="3"/>
<accession>A0A1I5YKA8</accession>
<proteinExistence type="inferred from homology"/>
<dbReference type="Gene3D" id="3.20.20.80">
    <property type="entry name" value="Glycosidases"/>
    <property type="match status" value="1"/>
</dbReference>
<dbReference type="GO" id="GO:0005975">
    <property type="term" value="P:carbohydrate metabolic process"/>
    <property type="evidence" value="ECO:0007669"/>
    <property type="project" value="InterPro"/>
</dbReference>
<protein>
    <recommendedName>
        <fullName evidence="3">beta-N-acetylhexosaminidase</fullName>
        <ecNumber evidence="3">3.2.1.52</ecNumber>
    </recommendedName>
</protein>
<comment type="similarity">
    <text evidence="2">Belongs to the glycosyl hydrolase 20 family.</text>
</comment>
<dbReference type="InterPro" id="IPR025705">
    <property type="entry name" value="Beta_hexosaminidase_sua/sub"/>
</dbReference>
<gene>
    <name evidence="9" type="ORF">SAMN04515674_11963</name>
</gene>
<dbReference type="CDD" id="cd06563">
    <property type="entry name" value="GH20_chitobiase-like"/>
    <property type="match status" value="1"/>
</dbReference>
<feature type="active site" description="Proton donor" evidence="6">
    <location>
        <position position="343"/>
    </location>
</feature>
<feature type="domain" description="Glycoside hydrolase family 20 catalytic" evidence="7">
    <location>
        <begin position="162"/>
        <end position="508"/>
    </location>
</feature>
<evidence type="ECO:0000259" key="8">
    <source>
        <dbReference type="Pfam" id="PF02838"/>
    </source>
</evidence>
<dbReference type="InterPro" id="IPR029018">
    <property type="entry name" value="Hex-like_dom2"/>
</dbReference>
<evidence type="ECO:0000256" key="2">
    <source>
        <dbReference type="ARBA" id="ARBA00006285"/>
    </source>
</evidence>
<dbReference type="Pfam" id="PF13287">
    <property type="entry name" value="Fn3_assoc"/>
    <property type="match status" value="1"/>
</dbReference>
<evidence type="ECO:0000256" key="1">
    <source>
        <dbReference type="ARBA" id="ARBA00001231"/>
    </source>
</evidence>
<keyword evidence="5" id="KW-0326">Glycosidase</keyword>
<dbReference type="EMBL" id="FOXH01000019">
    <property type="protein sequence ID" value="SFQ44580.1"/>
    <property type="molecule type" value="Genomic_DNA"/>
</dbReference>
<dbReference type="Pfam" id="PF02838">
    <property type="entry name" value="Glyco_hydro_20b"/>
    <property type="match status" value="1"/>
</dbReference>
<dbReference type="InterPro" id="IPR017853">
    <property type="entry name" value="GH"/>
</dbReference>
<comment type="catalytic activity">
    <reaction evidence="1">
        <text>Hydrolysis of terminal non-reducing N-acetyl-D-hexosamine residues in N-acetyl-beta-D-hexosaminides.</text>
        <dbReference type="EC" id="3.2.1.52"/>
    </reaction>
</comment>
<dbReference type="Proteomes" id="UP000199306">
    <property type="component" value="Unassembled WGS sequence"/>
</dbReference>